<feature type="region of interest" description="Disordered" evidence="1">
    <location>
        <begin position="182"/>
        <end position="220"/>
    </location>
</feature>
<keyword evidence="3" id="KW-0238">DNA-binding</keyword>
<dbReference type="PANTHER" id="PTHR35807">
    <property type="entry name" value="TRANSCRIPTIONAL REGULATOR REDD-RELATED"/>
    <property type="match status" value="1"/>
</dbReference>
<dbReference type="InterPro" id="IPR051677">
    <property type="entry name" value="AfsR-DnrI-RedD_regulator"/>
</dbReference>
<evidence type="ECO:0000256" key="2">
    <source>
        <dbReference type="SAM" id="Phobius"/>
    </source>
</evidence>
<keyword evidence="2" id="KW-1133">Transmembrane helix</keyword>
<dbReference type="AlphaFoldDB" id="A0A1C4YDU4"/>
<keyword evidence="4" id="KW-1185">Reference proteome</keyword>
<feature type="transmembrane region" description="Helical" evidence="2">
    <location>
        <begin position="59"/>
        <end position="83"/>
    </location>
</feature>
<evidence type="ECO:0000313" key="4">
    <source>
        <dbReference type="Proteomes" id="UP000183585"/>
    </source>
</evidence>
<accession>A0A1C4YDU4</accession>
<keyword evidence="2" id="KW-0472">Membrane</keyword>
<dbReference type="InterPro" id="IPR011990">
    <property type="entry name" value="TPR-like_helical_dom_sf"/>
</dbReference>
<dbReference type="PANTHER" id="PTHR35807:SF1">
    <property type="entry name" value="TRANSCRIPTIONAL REGULATOR REDD"/>
    <property type="match status" value="1"/>
</dbReference>
<dbReference type="Gene3D" id="1.10.10.10">
    <property type="entry name" value="Winged helix-like DNA-binding domain superfamily/Winged helix DNA-binding domain"/>
    <property type="match status" value="1"/>
</dbReference>
<dbReference type="EMBL" id="FMCT01000006">
    <property type="protein sequence ID" value="SCF18909.1"/>
    <property type="molecule type" value="Genomic_DNA"/>
</dbReference>
<proteinExistence type="predicted"/>
<dbReference type="GO" id="GO:0003677">
    <property type="term" value="F:DNA binding"/>
    <property type="evidence" value="ECO:0007669"/>
    <property type="project" value="UniProtKB-KW"/>
</dbReference>
<organism evidence="3 4">
    <name type="scientific">Micromonospora carbonacea</name>
    <dbReference type="NCBI Taxonomy" id="47853"/>
    <lineage>
        <taxon>Bacteria</taxon>
        <taxon>Bacillati</taxon>
        <taxon>Actinomycetota</taxon>
        <taxon>Actinomycetes</taxon>
        <taxon>Micromonosporales</taxon>
        <taxon>Micromonosporaceae</taxon>
        <taxon>Micromonospora</taxon>
    </lineage>
</organism>
<evidence type="ECO:0000313" key="3">
    <source>
        <dbReference type="EMBL" id="SCF18909.1"/>
    </source>
</evidence>
<feature type="compositionally biased region" description="Low complexity" evidence="1">
    <location>
        <begin position="201"/>
        <end position="211"/>
    </location>
</feature>
<gene>
    <name evidence="3" type="ORF">GA0070563_10646</name>
</gene>
<dbReference type="InterPro" id="IPR036388">
    <property type="entry name" value="WH-like_DNA-bd_sf"/>
</dbReference>
<feature type="compositionally biased region" description="Pro residues" evidence="1">
    <location>
        <begin position="396"/>
        <end position="410"/>
    </location>
</feature>
<dbReference type="GO" id="GO:0006355">
    <property type="term" value="P:regulation of DNA-templated transcription"/>
    <property type="evidence" value="ECO:0007669"/>
    <property type="project" value="TreeGrafter"/>
</dbReference>
<protein>
    <submittedName>
        <fullName evidence="3">DNA-binding transcriptional activator of the SARP family</fullName>
    </submittedName>
</protein>
<evidence type="ECO:0000256" key="1">
    <source>
        <dbReference type="SAM" id="MobiDB-lite"/>
    </source>
</evidence>
<dbReference type="Gene3D" id="1.25.40.10">
    <property type="entry name" value="Tetratricopeptide repeat domain"/>
    <property type="match status" value="1"/>
</dbReference>
<name>A0A1C4YDU4_9ACTN</name>
<reference evidence="4" key="1">
    <citation type="submission" date="2016-06" db="EMBL/GenBank/DDBJ databases">
        <authorList>
            <person name="Varghese N."/>
            <person name="Submissions Spin"/>
        </authorList>
    </citation>
    <scope>NUCLEOTIDE SEQUENCE [LARGE SCALE GENOMIC DNA]</scope>
    <source>
        <strain evidence="4">DSM 43168</strain>
    </source>
</reference>
<sequence length="633" mass="67508">MGMGAVRWPRQVASAAALTTILAGPPIVLARTVGWPLPTRPTQEQLHQWISDPLTENTLIAGLVLLAWTLWALLASIALRATAARVVKAVRRLRRVPLPTPVQATATGMAGAAALWTPTTSAATVDASTPAPTTTGHQTNPHHQQAAILGVDIPGGWLPADTAQQIAAASALVWLRRRRAYQPQPPGQPRDDSDLTPLPPTVTAVQAATPPATRPTPAPTLVLPTGGIGLTGPGAADAARGILLTTLLQALRPTGHPTTAVITSRADLHRLLGAHTPALHHLPGLTATDTLDDAITTLARTNNPSSTPPTLLTHTPTDPTTAARLATALTHTVGVLIGTWTHGSTWHIEADGHTHPDTSSSDRARLCVLTDTAARDLLTVLAPTPAIPPATAVPRQRPPIPAPPLAPSPPKPLTLQVLGNPTLRAGGTPVPIRRSAALQILVAFAAHPEGRTTRELATSIWPGLAPHTVTRRLYTTLSDLRKDITTTGQPNPIEHTNDRYHLNPQHIDVDLWQLNAAIDHAATALTNHTHAYQAIIDHYTGDIAANHTWPWLDPIREKTRRHVIDAHTALADHTPDPIARLHRLQDALRVDPYNEHLHHLAADTLTALGKPQDSRALLARYHQRLAEAAPTRA</sequence>
<keyword evidence="2" id="KW-0812">Transmembrane</keyword>
<dbReference type="Proteomes" id="UP000183585">
    <property type="component" value="Unassembled WGS sequence"/>
</dbReference>
<feature type="region of interest" description="Disordered" evidence="1">
    <location>
        <begin position="389"/>
        <end position="410"/>
    </location>
</feature>